<keyword evidence="2" id="KW-1133">Transmembrane helix</keyword>
<sequence>MFYLFVQTWIWLLVAFLLGVATGLFTARTLTQRQLAAASATGPGGSGSDGPTPVPTADRDGER</sequence>
<feature type="region of interest" description="Disordered" evidence="1">
    <location>
        <begin position="36"/>
        <end position="63"/>
    </location>
</feature>
<name>A0ABX8S820_9ACTN</name>
<feature type="transmembrane region" description="Helical" evidence="2">
    <location>
        <begin position="6"/>
        <end position="25"/>
    </location>
</feature>
<dbReference type="RefSeq" id="WP_066472059.1">
    <property type="nucleotide sequence ID" value="NZ_CBCRUZ010000006.1"/>
</dbReference>
<proteinExistence type="predicted"/>
<evidence type="ECO:0000313" key="4">
    <source>
        <dbReference type="Proteomes" id="UP000887023"/>
    </source>
</evidence>
<evidence type="ECO:0000313" key="3">
    <source>
        <dbReference type="EMBL" id="QXQ13964.1"/>
    </source>
</evidence>
<reference evidence="3" key="1">
    <citation type="submission" date="2021-07" db="EMBL/GenBank/DDBJ databases">
        <title>Candidatus Kaistella beijingensis sp. nov. isolated from a municipal wastewater treatment plant is involved in sludge foaming.</title>
        <authorList>
            <person name="Song Y."/>
            <person name="Liu S.-J."/>
        </authorList>
    </citation>
    <scope>NUCLEOTIDE SEQUENCE</scope>
    <source>
        <strain evidence="3">DSM 43998</strain>
    </source>
</reference>
<protein>
    <submittedName>
        <fullName evidence="3">Uncharacterized protein</fullName>
    </submittedName>
</protein>
<evidence type="ECO:0000256" key="1">
    <source>
        <dbReference type="SAM" id="MobiDB-lite"/>
    </source>
</evidence>
<accession>A0ABX8S820</accession>
<gene>
    <name evidence="3" type="ORF">KV203_00360</name>
</gene>
<organism evidence="3 4">
    <name type="scientific">Skermania pinensis</name>
    <dbReference type="NCBI Taxonomy" id="39122"/>
    <lineage>
        <taxon>Bacteria</taxon>
        <taxon>Bacillati</taxon>
        <taxon>Actinomycetota</taxon>
        <taxon>Actinomycetes</taxon>
        <taxon>Mycobacteriales</taxon>
        <taxon>Gordoniaceae</taxon>
        <taxon>Skermania</taxon>
    </lineage>
</organism>
<dbReference type="Proteomes" id="UP000887023">
    <property type="component" value="Chromosome"/>
</dbReference>
<keyword evidence="2" id="KW-0812">Transmembrane</keyword>
<keyword evidence="2" id="KW-0472">Membrane</keyword>
<keyword evidence="4" id="KW-1185">Reference proteome</keyword>
<evidence type="ECO:0000256" key="2">
    <source>
        <dbReference type="SAM" id="Phobius"/>
    </source>
</evidence>
<dbReference type="EMBL" id="CP079105">
    <property type="protein sequence ID" value="QXQ13964.1"/>
    <property type="molecule type" value="Genomic_DNA"/>
</dbReference>